<sequence length="376" mass="43343">MYIKEQWVKKVLQLGVTDNLGGIETFAANVYRFTDKTRIQFDFGNIYSNPLCFEEEFRRGGSTVYKLPNYYRNPISYIKETKYLIEKNKYDVVHCHMNSAAMLWPLIAAKAAGVKVIVAHSHNSSSDKGVLKDLLHRINRNFIPFLANKYVACSDLAAEYFFSKNLIESTNFSIINNAINVPRFLFSNMNRKQKREELGVEEDVFLVGNVGRFTPQKNHLFLVGLFAKFYKKFPKSKLLLVGKGELKEKIQKEAEKLGILSEIIFLENISDVENYYCAMDVFLLPSLYEGLGIVLIEAQVSGLPILTSTNVPTIVNLGISKFYAIDLQNKKEWLDKLTLVHSFEKKEERHINREFVKQRGFDIEAEVKKIMELYQV</sequence>
<name>A0A1P8VR70_STRSU</name>
<dbReference type="Pfam" id="PF13439">
    <property type="entry name" value="Glyco_transf_4"/>
    <property type="match status" value="1"/>
</dbReference>
<keyword evidence="3" id="KW-0808">Transferase</keyword>
<evidence type="ECO:0000259" key="2">
    <source>
        <dbReference type="Pfam" id="PF13439"/>
    </source>
</evidence>
<protein>
    <submittedName>
        <fullName evidence="3">Glycosyltransferase</fullName>
    </submittedName>
</protein>
<dbReference type="Gene3D" id="3.40.50.2000">
    <property type="entry name" value="Glycogen Phosphorylase B"/>
    <property type="match status" value="2"/>
</dbReference>
<dbReference type="AlphaFoldDB" id="A0A1P8VR70"/>
<feature type="domain" description="Glycosyl transferase family 1" evidence="1">
    <location>
        <begin position="191"/>
        <end position="351"/>
    </location>
</feature>
<dbReference type="GO" id="GO:0016757">
    <property type="term" value="F:glycosyltransferase activity"/>
    <property type="evidence" value="ECO:0007669"/>
    <property type="project" value="InterPro"/>
</dbReference>
<accession>A0A1P8VR70</accession>
<dbReference type="SUPFAM" id="SSF53756">
    <property type="entry name" value="UDP-Glycosyltransferase/glycogen phosphorylase"/>
    <property type="match status" value="1"/>
</dbReference>
<dbReference type="PANTHER" id="PTHR45947:SF3">
    <property type="entry name" value="SULFOQUINOVOSYL TRANSFERASE SQD2"/>
    <property type="match status" value="1"/>
</dbReference>
<proteinExistence type="predicted"/>
<evidence type="ECO:0000259" key="1">
    <source>
        <dbReference type="Pfam" id="PF00534"/>
    </source>
</evidence>
<feature type="domain" description="Glycosyltransferase subfamily 4-like N-terminal" evidence="2">
    <location>
        <begin position="21"/>
        <end position="181"/>
    </location>
</feature>
<dbReference type="EMBL" id="KX870058">
    <property type="protein sequence ID" value="APZ79109.1"/>
    <property type="molecule type" value="Genomic_DNA"/>
</dbReference>
<dbReference type="InterPro" id="IPR001296">
    <property type="entry name" value="Glyco_trans_1"/>
</dbReference>
<dbReference type="InterPro" id="IPR028098">
    <property type="entry name" value="Glyco_trans_4-like_N"/>
</dbReference>
<dbReference type="PANTHER" id="PTHR45947">
    <property type="entry name" value="SULFOQUINOVOSYL TRANSFERASE SQD2"/>
    <property type="match status" value="1"/>
</dbReference>
<evidence type="ECO:0000313" key="3">
    <source>
        <dbReference type="EMBL" id="APZ79109.1"/>
    </source>
</evidence>
<reference evidence="3" key="1">
    <citation type="submission" date="2017-01" db="EMBL/GenBank/DDBJ databases">
        <title>Genetic analysis of capsular polysaccharide synthesis gene clusters from non-serotypeable of Streptococcus suis.</title>
        <authorList>
            <person name="Qiu X."/>
            <person name="Zheng H."/>
        </authorList>
    </citation>
    <scope>NUCLEOTIDE SEQUENCE</scope>
    <source>
        <strain evidence="3">1160406</strain>
    </source>
</reference>
<dbReference type="InterPro" id="IPR050194">
    <property type="entry name" value="Glycosyltransferase_grp1"/>
</dbReference>
<organism evidence="3">
    <name type="scientific">Streptococcus suis</name>
    <dbReference type="NCBI Taxonomy" id="1307"/>
    <lineage>
        <taxon>Bacteria</taxon>
        <taxon>Bacillati</taxon>
        <taxon>Bacillota</taxon>
        <taxon>Bacilli</taxon>
        <taxon>Lactobacillales</taxon>
        <taxon>Streptococcaceae</taxon>
        <taxon>Streptococcus</taxon>
    </lineage>
</organism>
<dbReference type="Pfam" id="PF00534">
    <property type="entry name" value="Glycos_transf_1"/>
    <property type="match status" value="1"/>
</dbReference>
<gene>
    <name evidence="3" type="primary">cps27G</name>
    <name evidence="3" type="ORF">1160406.seq-orf7</name>
</gene>